<feature type="region of interest" description="Disordered" evidence="1">
    <location>
        <begin position="84"/>
        <end position="109"/>
    </location>
</feature>
<organism evidence="2 3">
    <name type="scientific">Crenichthys baileyi</name>
    <name type="common">White River springfish</name>
    <dbReference type="NCBI Taxonomy" id="28760"/>
    <lineage>
        <taxon>Eukaryota</taxon>
        <taxon>Metazoa</taxon>
        <taxon>Chordata</taxon>
        <taxon>Craniata</taxon>
        <taxon>Vertebrata</taxon>
        <taxon>Euteleostomi</taxon>
        <taxon>Actinopterygii</taxon>
        <taxon>Neopterygii</taxon>
        <taxon>Teleostei</taxon>
        <taxon>Neoteleostei</taxon>
        <taxon>Acanthomorphata</taxon>
        <taxon>Ovalentaria</taxon>
        <taxon>Atherinomorphae</taxon>
        <taxon>Cyprinodontiformes</taxon>
        <taxon>Goodeidae</taxon>
        <taxon>Crenichthys</taxon>
    </lineage>
</organism>
<gene>
    <name evidence="2" type="ORF">CRENBAI_010565</name>
</gene>
<evidence type="ECO:0000313" key="2">
    <source>
        <dbReference type="EMBL" id="KAK5618817.1"/>
    </source>
</evidence>
<dbReference type="EMBL" id="JAHHUM010000598">
    <property type="protein sequence ID" value="KAK5618817.1"/>
    <property type="molecule type" value="Genomic_DNA"/>
</dbReference>
<dbReference type="Proteomes" id="UP001311232">
    <property type="component" value="Unassembled WGS sequence"/>
</dbReference>
<feature type="non-terminal residue" evidence="2">
    <location>
        <position position="197"/>
    </location>
</feature>
<evidence type="ECO:0000313" key="3">
    <source>
        <dbReference type="Proteomes" id="UP001311232"/>
    </source>
</evidence>
<reference evidence="2 3" key="1">
    <citation type="submission" date="2021-06" db="EMBL/GenBank/DDBJ databases">
        <authorList>
            <person name="Palmer J.M."/>
        </authorList>
    </citation>
    <scope>NUCLEOTIDE SEQUENCE [LARGE SCALE GENOMIC DNA]</scope>
    <source>
        <strain evidence="2 3">MEX-2019</strain>
        <tissue evidence="2">Muscle</tissue>
    </source>
</reference>
<dbReference type="AlphaFoldDB" id="A0AAV9SC51"/>
<comment type="caution">
    <text evidence="2">The sequence shown here is derived from an EMBL/GenBank/DDBJ whole genome shotgun (WGS) entry which is preliminary data.</text>
</comment>
<sequence length="197" mass="21322">NHRPRLCFKDLYSWTSSLFKLSCNGQPRHVHYDSGDLADSSHCFVTDPRPPSSSSARRTVRLASRLDGPFPSSQFRASGKYLDISSNSPAKRHRGRPASTPAPAAASPGPASAAFLLRSSLHTQASTPSHKLPCFVHLVHGFSLALHIINFSASPGVRLQLCHISTSSFPPRRCSTRSSAPPTDIHHSNAHPGSSLR</sequence>
<accession>A0AAV9SC51</accession>
<name>A0AAV9SC51_9TELE</name>
<feature type="compositionally biased region" description="Low complexity" evidence="1">
    <location>
        <begin position="97"/>
        <end position="109"/>
    </location>
</feature>
<protein>
    <submittedName>
        <fullName evidence="2">Uncharacterized protein</fullName>
    </submittedName>
</protein>
<feature type="region of interest" description="Disordered" evidence="1">
    <location>
        <begin position="168"/>
        <end position="197"/>
    </location>
</feature>
<proteinExistence type="predicted"/>
<evidence type="ECO:0000256" key="1">
    <source>
        <dbReference type="SAM" id="MobiDB-lite"/>
    </source>
</evidence>
<feature type="non-terminal residue" evidence="2">
    <location>
        <position position="1"/>
    </location>
</feature>
<keyword evidence="3" id="KW-1185">Reference proteome</keyword>